<accession>A0A5B9PCN7</accession>
<proteinExistence type="predicted"/>
<keyword evidence="1" id="KW-0732">Signal</keyword>
<gene>
    <name evidence="2" type="ORF">MFFC18_44270</name>
</gene>
<evidence type="ECO:0000313" key="3">
    <source>
        <dbReference type="Proteomes" id="UP000322214"/>
    </source>
</evidence>
<keyword evidence="3" id="KW-1185">Reference proteome</keyword>
<dbReference type="RefSeq" id="WP_075083917.1">
    <property type="nucleotide sequence ID" value="NZ_CP042912.1"/>
</dbReference>
<dbReference type="EMBL" id="CP042912">
    <property type="protein sequence ID" value="QEG24507.1"/>
    <property type="molecule type" value="Genomic_DNA"/>
</dbReference>
<feature type="chain" id="PRO_5022924338" evidence="1">
    <location>
        <begin position="22"/>
        <end position="372"/>
    </location>
</feature>
<dbReference type="STRING" id="980251.GCA_001642875_01142"/>
<dbReference type="AlphaFoldDB" id="A0A5B9PCN7"/>
<sequence precursor="true">MYVRITTGLMVVLAIAMTANAQAPLARTGLPTGHNLPPAQMLMEPGPGVGGPGPGVLMASSASAAGPAASMAGYGPFGAVRLQSVQVLFDRPEMLQVSWDVSSVGQYDSAPLIVPGRQNFRQGGVYRLRISNIEGRPGMTLYPTLEVGVASPRTSAYLAHAAIPIQFTEEDFDQVAAANFVTKVIYVPDAEYQELALAGVDTLVSTRLDPGVDPIVEADRRGAILAILRMGNKDLEAAGTDAALAAGALPPGMGAGAGGSRDYISGVTGPAYGMPWVGTNIGLPGPAHIPLGGPAGLKSYTMHNHTATQIPGPTHNVDVMVKQKPGLSYPRPVDRVLIQERSIRPPHFNRQPPANMVHGQLPADCPDCNVRR</sequence>
<feature type="signal peptide" evidence="1">
    <location>
        <begin position="1"/>
        <end position="21"/>
    </location>
</feature>
<dbReference type="Proteomes" id="UP000322214">
    <property type="component" value="Chromosome"/>
</dbReference>
<reference evidence="2 3" key="1">
    <citation type="submission" date="2019-08" db="EMBL/GenBank/DDBJ databases">
        <title>Deep-cultivation of Planctomycetes and their phenomic and genomic characterization uncovers novel biology.</title>
        <authorList>
            <person name="Wiegand S."/>
            <person name="Jogler M."/>
            <person name="Boedeker C."/>
            <person name="Pinto D."/>
            <person name="Vollmers J."/>
            <person name="Rivas-Marin E."/>
            <person name="Kohn T."/>
            <person name="Peeters S.H."/>
            <person name="Heuer A."/>
            <person name="Rast P."/>
            <person name="Oberbeckmann S."/>
            <person name="Bunk B."/>
            <person name="Jeske O."/>
            <person name="Meyerdierks A."/>
            <person name="Storesund J.E."/>
            <person name="Kallscheuer N."/>
            <person name="Luecker S."/>
            <person name="Lage O.M."/>
            <person name="Pohl T."/>
            <person name="Merkel B.J."/>
            <person name="Hornburger P."/>
            <person name="Mueller R.-W."/>
            <person name="Bruemmer F."/>
            <person name="Labrenz M."/>
            <person name="Spormann A.M."/>
            <person name="Op den Camp H."/>
            <person name="Overmann J."/>
            <person name="Amann R."/>
            <person name="Jetten M.S.M."/>
            <person name="Mascher T."/>
            <person name="Medema M.H."/>
            <person name="Devos D.P."/>
            <person name="Kaster A.-K."/>
            <person name="Ovreas L."/>
            <person name="Rohde M."/>
            <person name="Galperin M.Y."/>
            <person name="Jogler C."/>
        </authorList>
    </citation>
    <scope>NUCLEOTIDE SEQUENCE [LARGE SCALE GENOMIC DNA]</scope>
    <source>
        <strain evidence="2 3">FC18</strain>
    </source>
</reference>
<name>A0A5B9PCN7_9BACT</name>
<evidence type="ECO:0000313" key="2">
    <source>
        <dbReference type="EMBL" id="QEG24507.1"/>
    </source>
</evidence>
<protein>
    <submittedName>
        <fullName evidence="2">Uncharacterized protein</fullName>
    </submittedName>
</protein>
<evidence type="ECO:0000256" key="1">
    <source>
        <dbReference type="SAM" id="SignalP"/>
    </source>
</evidence>
<dbReference type="KEGG" id="mff:MFFC18_44270"/>
<organism evidence="2 3">
    <name type="scientific">Mariniblastus fucicola</name>
    <dbReference type="NCBI Taxonomy" id="980251"/>
    <lineage>
        <taxon>Bacteria</taxon>
        <taxon>Pseudomonadati</taxon>
        <taxon>Planctomycetota</taxon>
        <taxon>Planctomycetia</taxon>
        <taxon>Pirellulales</taxon>
        <taxon>Pirellulaceae</taxon>
        <taxon>Mariniblastus</taxon>
    </lineage>
</organism>